<dbReference type="EMBL" id="JAJPWV010000004">
    <property type="protein sequence ID" value="MCD8741879.1"/>
    <property type="molecule type" value="Genomic_DNA"/>
</dbReference>
<reference evidence="2 3" key="1">
    <citation type="submission" date="2021-12" db="EMBL/GenBank/DDBJ databases">
        <title>Mucilaginibacter roseus genome.</title>
        <authorList>
            <person name="Ferreira J.R."/>
            <person name="Newman J.D."/>
        </authorList>
    </citation>
    <scope>NUCLEOTIDE SEQUENCE [LARGE SCALE GENOMIC DNA]</scope>
    <source>
        <strain evidence="2 3">LMG 28454</strain>
    </source>
</reference>
<proteinExistence type="predicted"/>
<dbReference type="RefSeq" id="WP_232178375.1">
    <property type="nucleotide sequence ID" value="NZ_JAJPWV010000004.1"/>
</dbReference>
<keyword evidence="1" id="KW-0732">Signal</keyword>
<accession>A0ABS8U7J2</accession>
<evidence type="ECO:0000313" key="3">
    <source>
        <dbReference type="Proteomes" id="UP001199919"/>
    </source>
</evidence>
<dbReference type="Proteomes" id="UP001199919">
    <property type="component" value="Unassembled WGS sequence"/>
</dbReference>
<feature type="signal peptide" evidence="1">
    <location>
        <begin position="1"/>
        <end position="20"/>
    </location>
</feature>
<gene>
    <name evidence="2" type="ORF">LT679_14785</name>
</gene>
<evidence type="ECO:0008006" key="4">
    <source>
        <dbReference type="Google" id="ProtNLM"/>
    </source>
</evidence>
<feature type="chain" id="PRO_5047292347" description="DUF3347 domain-containing protein" evidence="1">
    <location>
        <begin position="21"/>
        <end position="205"/>
    </location>
</feature>
<sequence length="205" mass="22582">MKKNLPLLLILSALTFTASAQTTNLTAAQQVLTDSLCNCVSKLDMSKINTKQQALQEYTGCIGQNLPLLQNVAQEKGYDMNNIEQMRTLGIEIAQILAKQKCSSFLKLSLLLAEKAAKNEISGGITAGTFKRFDVKGFNYVVLSENGSEKSFIWYKQFPGSEELMKPASALVGKKISLNWVDVEVYLPAAKGYYKVKEITGISIK</sequence>
<protein>
    <recommendedName>
        <fullName evidence="4">DUF3347 domain-containing protein</fullName>
    </recommendedName>
</protein>
<evidence type="ECO:0000256" key="1">
    <source>
        <dbReference type="SAM" id="SignalP"/>
    </source>
</evidence>
<organism evidence="2 3">
    <name type="scientific">Mucilaginibacter roseus</name>
    <dbReference type="NCBI Taxonomy" id="1528868"/>
    <lineage>
        <taxon>Bacteria</taxon>
        <taxon>Pseudomonadati</taxon>
        <taxon>Bacteroidota</taxon>
        <taxon>Sphingobacteriia</taxon>
        <taxon>Sphingobacteriales</taxon>
        <taxon>Sphingobacteriaceae</taxon>
        <taxon>Mucilaginibacter</taxon>
    </lineage>
</organism>
<keyword evidence="3" id="KW-1185">Reference proteome</keyword>
<comment type="caution">
    <text evidence="2">The sequence shown here is derived from an EMBL/GenBank/DDBJ whole genome shotgun (WGS) entry which is preliminary data.</text>
</comment>
<evidence type="ECO:0000313" key="2">
    <source>
        <dbReference type="EMBL" id="MCD8741879.1"/>
    </source>
</evidence>
<name>A0ABS8U7J2_9SPHI</name>